<dbReference type="Proteomes" id="UP000236161">
    <property type="component" value="Unassembled WGS sequence"/>
</dbReference>
<dbReference type="Gene3D" id="4.10.1100.10">
    <property type="entry name" value="Transcription factor, SBP-box domain"/>
    <property type="match status" value="1"/>
</dbReference>
<dbReference type="GO" id="GO:0005634">
    <property type="term" value="C:nucleus"/>
    <property type="evidence" value="ECO:0007669"/>
    <property type="project" value="UniProtKB-SubCell"/>
</dbReference>
<dbReference type="SUPFAM" id="SSF103612">
    <property type="entry name" value="SBT domain"/>
    <property type="match status" value="1"/>
</dbReference>
<dbReference type="EMBL" id="KZ451916">
    <property type="protein sequence ID" value="PKA62541.1"/>
    <property type="molecule type" value="Genomic_DNA"/>
</dbReference>
<evidence type="ECO:0000256" key="5">
    <source>
        <dbReference type="ARBA" id="ARBA00023015"/>
    </source>
</evidence>
<keyword evidence="13" id="KW-1185">Reference proteome</keyword>
<evidence type="ECO:0000256" key="7">
    <source>
        <dbReference type="ARBA" id="ARBA00023163"/>
    </source>
</evidence>
<dbReference type="Pfam" id="PF03110">
    <property type="entry name" value="SBP"/>
    <property type="match status" value="1"/>
</dbReference>
<name>A0A2I0B433_9ASPA</name>
<evidence type="ECO:0000256" key="4">
    <source>
        <dbReference type="ARBA" id="ARBA00022833"/>
    </source>
</evidence>
<dbReference type="PANTHER" id="PTHR31251">
    <property type="entry name" value="SQUAMOSA PROMOTER-BINDING-LIKE PROTEIN 4"/>
    <property type="match status" value="1"/>
</dbReference>
<dbReference type="PROSITE" id="PS51141">
    <property type="entry name" value="ZF_SBP"/>
    <property type="match status" value="1"/>
</dbReference>
<dbReference type="InterPro" id="IPR044817">
    <property type="entry name" value="SBP-like"/>
</dbReference>
<reference evidence="12 13" key="1">
    <citation type="journal article" date="2017" name="Nature">
        <title>The Apostasia genome and the evolution of orchids.</title>
        <authorList>
            <person name="Zhang G.Q."/>
            <person name="Liu K.W."/>
            <person name="Li Z."/>
            <person name="Lohaus R."/>
            <person name="Hsiao Y.Y."/>
            <person name="Niu S.C."/>
            <person name="Wang J.Y."/>
            <person name="Lin Y.C."/>
            <person name="Xu Q."/>
            <person name="Chen L.J."/>
            <person name="Yoshida K."/>
            <person name="Fujiwara S."/>
            <person name="Wang Z.W."/>
            <person name="Zhang Y.Q."/>
            <person name="Mitsuda N."/>
            <person name="Wang M."/>
            <person name="Liu G.H."/>
            <person name="Pecoraro L."/>
            <person name="Huang H.X."/>
            <person name="Xiao X.J."/>
            <person name="Lin M."/>
            <person name="Wu X.Y."/>
            <person name="Wu W.L."/>
            <person name="Chen Y.Y."/>
            <person name="Chang S.B."/>
            <person name="Sakamoto S."/>
            <person name="Ohme-Takagi M."/>
            <person name="Yagi M."/>
            <person name="Zeng S.J."/>
            <person name="Shen C.Y."/>
            <person name="Yeh C.M."/>
            <person name="Luo Y.B."/>
            <person name="Tsai W.C."/>
            <person name="Van de Peer Y."/>
            <person name="Liu Z.J."/>
        </authorList>
    </citation>
    <scope>NUCLEOTIDE SEQUENCE [LARGE SCALE GENOMIC DNA]</scope>
    <source>
        <strain evidence="13">cv. Shenzhen</strain>
        <tissue evidence="12">Stem</tissue>
    </source>
</reference>
<feature type="domain" description="SBP-type" evidence="11">
    <location>
        <begin position="171"/>
        <end position="248"/>
    </location>
</feature>
<dbReference type="InterPro" id="IPR036893">
    <property type="entry name" value="SBP_sf"/>
</dbReference>
<keyword evidence="3 9" id="KW-0863">Zinc-finger</keyword>
<gene>
    <name evidence="12" type="primary">SPL12</name>
    <name evidence="12" type="ORF">AXF42_Ash012127</name>
</gene>
<feature type="compositionally biased region" description="Low complexity" evidence="10">
    <location>
        <begin position="252"/>
        <end position="261"/>
    </location>
</feature>
<dbReference type="AlphaFoldDB" id="A0A2I0B433"/>
<dbReference type="InterPro" id="IPR004333">
    <property type="entry name" value="SBP_dom"/>
</dbReference>
<dbReference type="STRING" id="1088818.A0A2I0B433"/>
<keyword evidence="6" id="KW-0238">DNA-binding</keyword>
<sequence length="463" mass="50973">MDWNHKDPLQWDWENSALFNGKEDEISKSTGENGWKAEVGVISNSSVYSSGSGTFCISDLGNCSSKSSISVSVGSSPKVGNNISEVNFEAAEVLIDNQNNNNEFDQENVTQPSPILVGRASAAEPPIGLKLGKRTYFENFGAANIKTTSVSMTKPAASVKRSRGGHQAIQLSYCQVEGCCVDLAAAKDYHRKHRVCESHSKSPKVIVSGLECRFCQQCSRFHDLSEFDQRKRSCRRRLSDHNARRRKPQPDSITFTSSGFSSSSYDERQQMNFFLNLAPYSHSRGSTSSLWGDSRGFSLSVKKGSWINSTKVSVDGQLSIPNLSNTVSAPRDDYNKMISFKSIANEVLNQGLEASVSASNMNGAPDLRRALSLLSSDSWAPPCSEKSSTIVQFASSGPAVGSHPPNLVMESEPECWPYDHFLADQALNFRLIGSQVHDYNNLNRPPYENPLFEANGQFLEFKT</sequence>
<evidence type="ECO:0000313" key="13">
    <source>
        <dbReference type="Proteomes" id="UP000236161"/>
    </source>
</evidence>
<evidence type="ECO:0000256" key="10">
    <source>
        <dbReference type="SAM" id="MobiDB-lite"/>
    </source>
</evidence>
<dbReference type="GO" id="GO:0008270">
    <property type="term" value="F:zinc ion binding"/>
    <property type="evidence" value="ECO:0007669"/>
    <property type="project" value="UniProtKB-KW"/>
</dbReference>
<dbReference type="OrthoDB" id="514967at2759"/>
<keyword evidence="2" id="KW-0479">Metal-binding</keyword>
<proteinExistence type="predicted"/>
<evidence type="ECO:0000256" key="1">
    <source>
        <dbReference type="ARBA" id="ARBA00004123"/>
    </source>
</evidence>
<evidence type="ECO:0000313" key="12">
    <source>
        <dbReference type="EMBL" id="PKA62541.1"/>
    </source>
</evidence>
<evidence type="ECO:0000256" key="9">
    <source>
        <dbReference type="PROSITE-ProRule" id="PRU00470"/>
    </source>
</evidence>
<keyword evidence="4" id="KW-0862">Zinc</keyword>
<evidence type="ECO:0000256" key="3">
    <source>
        <dbReference type="ARBA" id="ARBA00022771"/>
    </source>
</evidence>
<comment type="subcellular location">
    <subcellularLocation>
        <location evidence="1">Nucleus</location>
    </subcellularLocation>
</comment>
<keyword evidence="7" id="KW-0804">Transcription</keyword>
<organism evidence="12 13">
    <name type="scientific">Apostasia shenzhenica</name>
    <dbReference type="NCBI Taxonomy" id="1088818"/>
    <lineage>
        <taxon>Eukaryota</taxon>
        <taxon>Viridiplantae</taxon>
        <taxon>Streptophyta</taxon>
        <taxon>Embryophyta</taxon>
        <taxon>Tracheophyta</taxon>
        <taxon>Spermatophyta</taxon>
        <taxon>Magnoliopsida</taxon>
        <taxon>Liliopsida</taxon>
        <taxon>Asparagales</taxon>
        <taxon>Orchidaceae</taxon>
        <taxon>Apostasioideae</taxon>
        <taxon>Apostasia</taxon>
    </lineage>
</organism>
<dbReference type="GO" id="GO:0003677">
    <property type="term" value="F:DNA binding"/>
    <property type="evidence" value="ECO:0007669"/>
    <property type="project" value="UniProtKB-KW"/>
</dbReference>
<evidence type="ECO:0000256" key="6">
    <source>
        <dbReference type="ARBA" id="ARBA00023125"/>
    </source>
</evidence>
<accession>A0A2I0B433</accession>
<evidence type="ECO:0000259" key="11">
    <source>
        <dbReference type="PROSITE" id="PS51141"/>
    </source>
</evidence>
<keyword evidence="5" id="KW-0805">Transcription regulation</keyword>
<protein>
    <submittedName>
        <fullName evidence="12">Squamosa promoter-binding-like protein 12</fullName>
    </submittedName>
</protein>
<keyword evidence="8" id="KW-0539">Nucleus</keyword>
<evidence type="ECO:0000256" key="8">
    <source>
        <dbReference type="ARBA" id="ARBA00023242"/>
    </source>
</evidence>
<feature type="region of interest" description="Disordered" evidence="10">
    <location>
        <begin position="238"/>
        <end position="261"/>
    </location>
</feature>
<dbReference type="PANTHER" id="PTHR31251:SF74">
    <property type="entry name" value="SQUAMOSA PROMOTER-BINDING-LIKE PROTEIN 2"/>
    <property type="match status" value="1"/>
</dbReference>
<evidence type="ECO:0000256" key="2">
    <source>
        <dbReference type="ARBA" id="ARBA00022723"/>
    </source>
</evidence>